<dbReference type="PROSITE" id="PS51257">
    <property type="entry name" value="PROKAR_LIPOPROTEIN"/>
    <property type="match status" value="1"/>
</dbReference>
<reference evidence="2" key="1">
    <citation type="submission" date="2023-06" db="EMBL/GenBank/DDBJ databases">
        <title>Genome-scale phylogeny and comparative genomics of the fungal order Sordariales.</title>
        <authorList>
            <consortium name="Lawrence Berkeley National Laboratory"/>
            <person name="Hensen N."/>
            <person name="Bonometti L."/>
            <person name="Westerberg I."/>
            <person name="Brannstrom I.O."/>
            <person name="Guillou S."/>
            <person name="Cros-Aarteil S."/>
            <person name="Calhoun S."/>
            <person name="Haridas S."/>
            <person name="Kuo A."/>
            <person name="Mondo S."/>
            <person name="Pangilinan J."/>
            <person name="Riley R."/>
            <person name="Labutti K."/>
            <person name="Andreopoulos B."/>
            <person name="Lipzen A."/>
            <person name="Chen C."/>
            <person name="Yanf M."/>
            <person name="Daum C."/>
            <person name="Ng V."/>
            <person name="Clum A."/>
            <person name="Steindorff A."/>
            <person name="Ohm R."/>
            <person name="Martin F."/>
            <person name="Silar P."/>
            <person name="Natvig D."/>
            <person name="Lalanne C."/>
            <person name="Gautier V."/>
            <person name="Ament-Velasquez S.L."/>
            <person name="Kruys A."/>
            <person name="Hutchinson M.I."/>
            <person name="Powell A.J."/>
            <person name="Barry K."/>
            <person name="Miller A.N."/>
            <person name="Grigoriev I.V."/>
            <person name="Debuchy R."/>
            <person name="Gladieux P."/>
            <person name="Thoren M.H."/>
            <person name="Johannesson H."/>
        </authorList>
    </citation>
    <scope>NUCLEOTIDE SEQUENCE</scope>
    <source>
        <strain evidence="2">SMH4607-1</strain>
    </source>
</reference>
<organism evidence="2 3">
    <name type="scientific">Lasiosphaeris hirsuta</name>
    <dbReference type="NCBI Taxonomy" id="260670"/>
    <lineage>
        <taxon>Eukaryota</taxon>
        <taxon>Fungi</taxon>
        <taxon>Dikarya</taxon>
        <taxon>Ascomycota</taxon>
        <taxon>Pezizomycotina</taxon>
        <taxon>Sordariomycetes</taxon>
        <taxon>Sordariomycetidae</taxon>
        <taxon>Sordariales</taxon>
        <taxon>Lasiosphaeriaceae</taxon>
        <taxon>Lasiosphaeris</taxon>
    </lineage>
</organism>
<dbReference type="AlphaFoldDB" id="A0AA40E136"/>
<dbReference type="EMBL" id="JAUKUA010000003">
    <property type="protein sequence ID" value="KAK0721057.1"/>
    <property type="molecule type" value="Genomic_DNA"/>
</dbReference>
<accession>A0AA40E136</accession>
<evidence type="ECO:0000313" key="2">
    <source>
        <dbReference type="EMBL" id="KAK0721057.1"/>
    </source>
</evidence>
<comment type="caution">
    <text evidence="2">The sequence shown here is derived from an EMBL/GenBank/DDBJ whole genome shotgun (WGS) entry which is preliminary data.</text>
</comment>
<name>A0AA40E136_9PEZI</name>
<proteinExistence type="predicted"/>
<feature type="region of interest" description="Disordered" evidence="1">
    <location>
        <begin position="182"/>
        <end position="208"/>
    </location>
</feature>
<evidence type="ECO:0000313" key="3">
    <source>
        <dbReference type="Proteomes" id="UP001172102"/>
    </source>
</evidence>
<protein>
    <submittedName>
        <fullName evidence="2">Uncharacterized protein</fullName>
    </submittedName>
</protein>
<keyword evidence="3" id="KW-1185">Reference proteome</keyword>
<dbReference type="Proteomes" id="UP001172102">
    <property type="component" value="Unassembled WGS sequence"/>
</dbReference>
<gene>
    <name evidence="2" type="ORF">B0H67DRAFT_211802</name>
</gene>
<sequence length="258" mass="28511">MTGTDYRRFPTAGWLGGYSCQVWSHLLTGGKSPADRSVKREQRIKTWDRDLETGPPWPPCRFYHFRTSQAEGRRTENISLGWSEGELFDASRFWVMEQKQLMDSPAIPSLSLSITRSGMQSVRGYPCIPSSAEHRQRGRGGFAIAAWQGARQATDPFSPPLARTHPSCIPILHSGCSGSAGYPTRTLPANPNARGRRRRRGWSEDSGTSCITAQANGIPCLSRVSGSSEVSKSPSGQEAMPWRAWIFLVTPHLTTTTT</sequence>
<evidence type="ECO:0000256" key="1">
    <source>
        <dbReference type="SAM" id="MobiDB-lite"/>
    </source>
</evidence>